<proteinExistence type="inferred from homology"/>
<gene>
    <name evidence="3" type="ORF">ACFYXQ_38300</name>
</gene>
<evidence type="ECO:0000313" key="4">
    <source>
        <dbReference type="Proteomes" id="UP001601992"/>
    </source>
</evidence>
<evidence type="ECO:0000259" key="2">
    <source>
        <dbReference type="Pfam" id="PF01575"/>
    </source>
</evidence>
<dbReference type="Gene3D" id="3.10.129.10">
    <property type="entry name" value="Hotdog Thioesterase"/>
    <property type="match status" value="1"/>
</dbReference>
<dbReference type="CDD" id="cd03450">
    <property type="entry name" value="NodN"/>
    <property type="match status" value="1"/>
</dbReference>
<dbReference type="InterPro" id="IPR002539">
    <property type="entry name" value="MaoC-like_dom"/>
</dbReference>
<evidence type="ECO:0000256" key="1">
    <source>
        <dbReference type="ARBA" id="ARBA00005254"/>
    </source>
</evidence>
<feature type="domain" description="MaoC-like" evidence="2">
    <location>
        <begin position="15"/>
        <end position="121"/>
    </location>
</feature>
<dbReference type="Proteomes" id="UP001601992">
    <property type="component" value="Unassembled WGS sequence"/>
</dbReference>
<dbReference type="RefSeq" id="WP_040821822.1">
    <property type="nucleotide sequence ID" value="NZ_JBIAQY010000020.1"/>
</dbReference>
<dbReference type="InterPro" id="IPR029069">
    <property type="entry name" value="HotDog_dom_sf"/>
</dbReference>
<dbReference type="EMBL" id="JBIAQY010000020">
    <property type="protein sequence ID" value="MFF3573626.1"/>
    <property type="molecule type" value="Genomic_DNA"/>
</dbReference>
<protein>
    <submittedName>
        <fullName evidence="3">MaoC family dehydratase</fullName>
    </submittedName>
</protein>
<sequence>MTTQLAAPAEMIGLTGQQLGTTDWIEVTQSQVDLFADATGDHQWIHTDPQRAAAGPFHGTIAHGYLTLSLAPVIIADVLEIRELTAALNYGLNKVRFPAPVPVGSKIRAVVTLNAAQQKTSGVEAVFGLTYEIDGGTRPACVADVVVLYP</sequence>
<comment type="similarity">
    <text evidence="1">Belongs to the enoyl-CoA hydratase/isomerase family.</text>
</comment>
<dbReference type="SUPFAM" id="SSF54637">
    <property type="entry name" value="Thioesterase/thiol ester dehydrase-isomerase"/>
    <property type="match status" value="1"/>
</dbReference>
<organism evidence="3 4">
    <name type="scientific">Nocardia jiangxiensis</name>
    <dbReference type="NCBI Taxonomy" id="282685"/>
    <lineage>
        <taxon>Bacteria</taxon>
        <taxon>Bacillati</taxon>
        <taxon>Actinomycetota</taxon>
        <taxon>Actinomycetes</taxon>
        <taxon>Mycobacteriales</taxon>
        <taxon>Nocardiaceae</taxon>
        <taxon>Nocardia</taxon>
    </lineage>
</organism>
<dbReference type="InterPro" id="IPR039375">
    <property type="entry name" value="NodN-like"/>
</dbReference>
<comment type="caution">
    <text evidence="3">The sequence shown here is derived from an EMBL/GenBank/DDBJ whole genome shotgun (WGS) entry which is preliminary data.</text>
</comment>
<evidence type="ECO:0000313" key="3">
    <source>
        <dbReference type="EMBL" id="MFF3573626.1"/>
    </source>
</evidence>
<dbReference type="Pfam" id="PF01575">
    <property type="entry name" value="MaoC_dehydratas"/>
    <property type="match status" value="1"/>
</dbReference>
<keyword evidence="4" id="KW-1185">Reference proteome</keyword>
<accession>A0ABW6SBE8</accession>
<name>A0ABW6SBE8_9NOCA</name>
<dbReference type="PANTHER" id="PTHR42993">
    <property type="entry name" value="MAOC-LIKE DEHYDRATASE DOMAIN-CONTAINING PROTEIN"/>
    <property type="match status" value="1"/>
</dbReference>
<dbReference type="PANTHER" id="PTHR42993:SF1">
    <property type="entry name" value="MAOC-LIKE DEHYDRATASE DOMAIN-CONTAINING PROTEIN"/>
    <property type="match status" value="1"/>
</dbReference>
<reference evidence="3 4" key="1">
    <citation type="submission" date="2024-10" db="EMBL/GenBank/DDBJ databases">
        <title>The Natural Products Discovery Center: Release of the First 8490 Sequenced Strains for Exploring Actinobacteria Biosynthetic Diversity.</title>
        <authorList>
            <person name="Kalkreuter E."/>
            <person name="Kautsar S.A."/>
            <person name="Yang D."/>
            <person name="Bader C.D."/>
            <person name="Teijaro C.N."/>
            <person name="Fluegel L."/>
            <person name="Davis C.M."/>
            <person name="Simpson J.R."/>
            <person name="Lauterbach L."/>
            <person name="Steele A.D."/>
            <person name="Gui C."/>
            <person name="Meng S."/>
            <person name="Li G."/>
            <person name="Viehrig K."/>
            <person name="Ye F."/>
            <person name="Su P."/>
            <person name="Kiefer A.F."/>
            <person name="Nichols A."/>
            <person name="Cepeda A.J."/>
            <person name="Yan W."/>
            <person name="Fan B."/>
            <person name="Jiang Y."/>
            <person name="Adhikari A."/>
            <person name="Zheng C.-J."/>
            <person name="Schuster L."/>
            <person name="Cowan T.M."/>
            <person name="Smanski M.J."/>
            <person name="Chevrette M.G."/>
            <person name="De Carvalho L.P.S."/>
            <person name="Shen B."/>
        </authorList>
    </citation>
    <scope>NUCLEOTIDE SEQUENCE [LARGE SCALE GENOMIC DNA]</scope>
    <source>
        <strain evidence="3 4">NPDC002593</strain>
    </source>
</reference>